<dbReference type="Proteomes" id="UP000273675">
    <property type="component" value="Unassembled WGS sequence"/>
</dbReference>
<name>A0A495CXS8_9PROT</name>
<dbReference type="EMBL" id="RBIM01000009">
    <property type="protein sequence ID" value="RKQ89581.1"/>
    <property type="molecule type" value="Genomic_DNA"/>
</dbReference>
<dbReference type="OrthoDB" id="327939at2"/>
<sequence length="163" mass="17658">MTTPLIILTILFLPTLMAVIIGRLVGRPGLYRFVGRIAFAMAFTFFAMGHFVKTDGMAAMLPSFVPQKTMIIYATGVLEALLAIGLLVPFLRKQAGLACIAVLVLFFPANVYAALNGAGLGGHQWGPVYLAVRAPLQMLLIVWGYWFVVRDAPNGSKQTSSIL</sequence>
<dbReference type="RefSeq" id="WP_121212493.1">
    <property type="nucleotide sequence ID" value="NZ_RBIM01000009.1"/>
</dbReference>
<gene>
    <name evidence="2" type="ORF">C7435_3284</name>
</gene>
<dbReference type="PANTHER" id="PTHR36974">
    <property type="entry name" value="MEMBRANE PROTEIN-RELATED"/>
    <property type="match status" value="1"/>
</dbReference>
<evidence type="ECO:0000256" key="1">
    <source>
        <dbReference type="SAM" id="Phobius"/>
    </source>
</evidence>
<keyword evidence="1" id="KW-1133">Transmembrane helix</keyword>
<dbReference type="AlphaFoldDB" id="A0A495CXS8"/>
<feature type="transmembrane region" description="Helical" evidence="1">
    <location>
        <begin position="71"/>
        <end position="88"/>
    </location>
</feature>
<feature type="transmembrane region" description="Helical" evidence="1">
    <location>
        <begin position="127"/>
        <end position="148"/>
    </location>
</feature>
<feature type="transmembrane region" description="Helical" evidence="1">
    <location>
        <begin position="33"/>
        <end position="51"/>
    </location>
</feature>
<protein>
    <submittedName>
        <fullName evidence="2">Putative membrane protein</fullName>
    </submittedName>
</protein>
<evidence type="ECO:0000313" key="3">
    <source>
        <dbReference type="Proteomes" id="UP000273675"/>
    </source>
</evidence>
<feature type="transmembrane region" description="Helical" evidence="1">
    <location>
        <begin position="95"/>
        <end position="115"/>
    </location>
</feature>
<evidence type="ECO:0000313" key="2">
    <source>
        <dbReference type="EMBL" id="RKQ89581.1"/>
    </source>
</evidence>
<comment type="caution">
    <text evidence="2">The sequence shown here is derived from an EMBL/GenBank/DDBJ whole genome shotgun (WGS) entry which is preliminary data.</text>
</comment>
<feature type="transmembrane region" description="Helical" evidence="1">
    <location>
        <begin position="6"/>
        <end position="26"/>
    </location>
</feature>
<accession>A0A495CXS8</accession>
<dbReference type="PANTHER" id="PTHR36974:SF1">
    <property type="entry name" value="DOXX FAMILY MEMBRANE PROTEIN"/>
    <property type="match status" value="1"/>
</dbReference>
<reference evidence="2 3" key="1">
    <citation type="submission" date="2018-10" db="EMBL/GenBank/DDBJ databases">
        <title>Genomic Encyclopedia of Type Strains, Phase IV (KMG-IV): sequencing the most valuable type-strain genomes for metagenomic binning, comparative biology and taxonomic classification.</title>
        <authorList>
            <person name="Goeker M."/>
        </authorList>
    </citation>
    <scope>NUCLEOTIDE SEQUENCE [LARGE SCALE GENOMIC DNA]</scope>
    <source>
        <strain evidence="2 3">DSM 4734</strain>
    </source>
</reference>
<keyword evidence="1" id="KW-0812">Transmembrane</keyword>
<proteinExistence type="predicted"/>
<organism evidence="2 3">
    <name type="scientific">Maricaulis maris</name>
    <dbReference type="NCBI Taxonomy" id="74318"/>
    <lineage>
        <taxon>Bacteria</taxon>
        <taxon>Pseudomonadati</taxon>
        <taxon>Pseudomonadota</taxon>
        <taxon>Alphaproteobacteria</taxon>
        <taxon>Maricaulales</taxon>
        <taxon>Maricaulaceae</taxon>
        <taxon>Maricaulis</taxon>
    </lineage>
</organism>
<keyword evidence="1" id="KW-0472">Membrane</keyword>